<comment type="pathway">
    <text evidence="2 6">Cofactor biosynthesis; tetrahydrofolate biosynthesis; 2-amino-4-hydroxy-6-hydroxymethyl-7,8-dihydropteridine diphosphate from 7,8-dihydroneopterin triphosphate: step 3/4.</text>
</comment>
<keyword evidence="4 6" id="KW-0289">Folate biosynthesis</keyword>
<evidence type="ECO:0000256" key="6">
    <source>
        <dbReference type="RuleBase" id="RU362079"/>
    </source>
</evidence>
<dbReference type="GO" id="GO:0004150">
    <property type="term" value="F:dihydroneopterin aldolase activity"/>
    <property type="evidence" value="ECO:0007669"/>
    <property type="project" value="UniProtKB-UniRule"/>
</dbReference>
<sequence>MEYVRRQVALTNLRFFAYHGFYPEEQVIGNEFVVSVQVGFVDENDDHDSLSNTVDYEVLYGIAKSEMQHPRKLLEAVADAILNRIVQEFPFIANAEVSITKQHPPFGGDRANATVTLRWQQQ</sequence>
<dbReference type="NCBIfam" id="TIGR00525">
    <property type="entry name" value="folB"/>
    <property type="match status" value="1"/>
</dbReference>
<dbReference type="SMART" id="SM00905">
    <property type="entry name" value="FolB"/>
    <property type="match status" value="1"/>
</dbReference>
<evidence type="ECO:0000256" key="4">
    <source>
        <dbReference type="ARBA" id="ARBA00022909"/>
    </source>
</evidence>
<comment type="function">
    <text evidence="6">Catalyzes the conversion of 7,8-dihydroneopterin to 6-hydroxymethyl-7,8-dihydropterin.</text>
</comment>
<dbReference type="Gene3D" id="3.30.1130.10">
    <property type="match status" value="1"/>
</dbReference>
<organism evidence="8 9">
    <name type="scientific">Parapedobacter luteus</name>
    <dbReference type="NCBI Taxonomy" id="623280"/>
    <lineage>
        <taxon>Bacteria</taxon>
        <taxon>Pseudomonadati</taxon>
        <taxon>Bacteroidota</taxon>
        <taxon>Sphingobacteriia</taxon>
        <taxon>Sphingobacteriales</taxon>
        <taxon>Sphingobacteriaceae</taxon>
        <taxon>Parapedobacter</taxon>
    </lineage>
</organism>
<dbReference type="EC" id="4.1.2.25" evidence="6"/>
<protein>
    <recommendedName>
        <fullName evidence="6">7,8-dihydroneopterin aldolase</fullName>
        <ecNumber evidence="6">4.1.2.25</ecNumber>
    </recommendedName>
</protein>
<comment type="catalytic activity">
    <reaction evidence="1 6">
        <text>7,8-dihydroneopterin = 6-hydroxymethyl-7,8-dihydropterin + glycolaldehyde</text>
        <dbReference type="Rhea" id="RHEA:10540"/>
        <dbReference type="ChEBI" id="CHEBI:17001"/>
        <dbReference type="ChEBI" id="CHEBI:17071"/>
        <dbReference type="ChEBI" id="CHEBI:44841"/>
        <dbReference type="EC" id="4.1.2.25"/>
    </reaction>
</comment>
<evidence type="ECO:0000313" key="9">
    <source>
        <dbReference type="Proteomes" id="UP000190541"/>
    </source>
</evidence>
<dbReference type="PANTHER" id="PTHR42844:SF1">
    <property type="entry name" value="DIHYDRONEOPTERIN ALDOLASE 1-RELATED"/>
    <property type="match status" value="1"/>
</dbReference>
<name>A0A1T5AZC9_9SPHI</name>
<dbReference type="GO" id="GO:0046654">
    <property type="term" value="P:tetrahydrofolate biosynthetic process"/>
    <property type="evidence" value="ECO:0007669"/>
    <property type="project" value="UniProtKB-UniRule"/>
</dbReference>
<dbReference type="RefSeq" id="WP_079715860.1">
    <property type="nucleotide sequence ID" value="NZ_FUYS01000002.1"/>
</dbReference>
<dbReference type="OrthoDB" id="9803748at2"/>
<reference evidence="8 9" key="1">
    <citation type="submission" date="2017-02" db="EMBL/GenBank/DDBJ databases">
        <authorList>
            <person name="Peterson S.W."/>
        </authorList>
    </citation>
    <scope>NUCLEOTIDE SEQUENCE [LARGE SCALE GENOMIC DNA]</scope>
    <source>
        <strain evidence="8 9">DSM 22899</strain>
    </source>
</reference>
<dbReference type="NCBIfam" id="TIGR00526">
    <property type="entry name" value="folB_dom"/>
    <property type="match status" value="1"/>
</dbReference>
<dbReference type="InterPro" id="IPR043133">
    <property type="entry name" value="GTP-CH-I_C/QueF"/>
</dbReference>
<dbReference type="Proteomes" id="UP000190541">
    <property type="component" value="Unassembled WGS sequence"/>
</dbReference>
<gene>
    <name evidence="8" type="ORF">SAMN05660226_01181</name>
</gene>
<evidence type="ECO:0000256" key="1">
    <source>
        <dbReference type="ARBA" id="ARBA00001353"/>
    </source>
</evidence>
<keyword evidence="9" id="KW-1185">Reference proteome</keyword>
<dbReference type="Pfam" id="PF02152">
    <property type="entry name" value="FolB"/>
    <property type="match status" value="1"/>
</dbReference>
<dbReference type="EMBL" id="FUYS01000002">
    <property type="protein sequence ID" value="SKB39973.1"/>
    <property type="molecule type" value="Genomic_DNA"/>
</dbReference>
<comment type="similarity">
    <text evidence="3 6">Belongs to the DHNA family.</text>
</comment>
<evidence type="ECO:0000256" key="2">
    <source>
        <dbReference type="ARBA" id="ARBA00005013"/>
    </source>
</evidence>
<dbReference type="GO" id="GO:0005737">
    <property type="term" value="C:cytoplasm"/>
    <property type="evidence" value="ECO:0007669"/>
    <property type="project" value="TreeGrafter"/>
</dbReference>
<feature type="domain" description="Dihydroneopterin aldolase/epimerase" evidence="7">
    <location>
        <begin position="8"/>
        <end position="119"/>
    </location>
</feature>
<dbReference type="GO" id="GO:0046656">
    <property type="term" value="P:folic acid biosynthetic process"/>
    <property type="evidence" value="ECO:0007669"/>
    <property type="project" value="UniProtKB-UniRule"/>
</dbReference>
<dbReference type="UniPathway" id="UPA00077">
    <property type="reaction ID" value="UER00154"/>
</dbReference>
<keyword evidence="5 6" id="KW-0456">Lyase</keyword>
<dbReference type="InterPro" id="IPR006156">
    <property type="entry name" value="Dihydroneopterin_aldolase"/>
</dbReference>
<evidence type="ECO:0000259" key="7">
    <source>
        <dbReference type="SMART" id="SM00905"/>
    </source>
</evidence>
<evidence type="ECO:0000313" key="8">
    <source>
        <dbReference type="EMBL" id="SKB39973.1"/>
    </source>
</evidence>
<dbReference type="AlphaFoldDB" id="A0A1T5AZC9"/>
<dbReference type="SUPFAM" id="SSF55620">
    <property type="entry name" value="Tetrahydrobiopterin biosynthesis enzymes-like"/>
    <property type="match status" value="1"/>
</dbReference>
<evidence type="ECO:0000256" key="3">
    <source>
        <dbReference type="ARBA" id="ARBA00005708"/>
    </source>
</evidence>
<proteinExistence type="inferred from homology"/>
<dbReference type="PANTHER" id="PTHR42844">
    <property type="entry name" value="DIHYDRONEOPTERIN ALDOLASE 1-RELATED"/>
    <property type="match status" value="1"/>
</dbReference>
<evidence type="ECO:0000256" key="5">
    <source>
        <dbReference type="ARBA" id="ARBA00023239"/>
    </source>
</evidence>
<dbReference type="STRING" id="623280.SAMN05660226_01181"/>
<accession>A0A1T5AZC9</accession>
<dbReference type="InterPro" id="IPR006157">
    <property type="entry name" value="FolB_dom"/>
</dbReference>